<feature type="compositionally biased region" description="Polar residues" evidence="1">
    <location>
        <begin position="1585"/>
        <end position="1596"/>
    </location>
</feature>
<dbReference type="SMART" id="SM00185">
    <property type="entry name" value="ARM"/>
    <property type="match status" value="4"/>
</dbReference>
<dbReference type="EMBL" id="CALNXK010000061">
    <property type="protein sequence ID" value="CAH3138789.1"/>
    <property type="molecule type" value="Genomic_DNA"/>
</dbReference>
<evidence type="ECO:0000256" key="1">
    <source>
        <dbReference type="SAM" id="MobiDB-lite"/>
    </source>
</evidence>
<dbReference type="SUPFAM" id="SSF48371">
    <property type="entry name" value="ARM repeat"/>
    <property type="match status" value="2"/>
</dbReference>
<feature type="domain" description="Rotatin N-terminal" evidence="2">
    <location>
        <begin position="32"/>
        <end position="128"/>
    </location>
</feature>
<comment type="caution">
    <text evidence="3">The sequence shown here is derived from an EMBL/GenBank/DDBJ whole genome shotgun (WGS) entry which is preliminary data.</text>
</comment>
<dbReference type="PANTHER" id="PTHR31691">
    <property type="entry name" value="ROTATIN"/>
    <property type="match status" value="1"/>
</dbReference>
<dbReference type="Gene3D" id="1.25.10.10">
    <property type="entry name" value="Leucine-rich Repeat Variant"/>
    <property type="match status" value="1"/>
</dbReference>
<keyword evidence="4" id="KW-1185">Reference proteome</keyword>
<reference evidence="3 4" key="1">
    <citation type="submission" date="2022-05" db="EMBL/GenBank/DDBJ databases">
        <authorList>
            <consortium name="Genoscope - CEA"/>
            <person name="William W."/>
        </authorList>
    </citation>
    <scope>NUCLEOTIDE SEQUENCE [LARGE SCALE GENOMIC DNA]</scope>
</reference>
<feature type="region of interest" description="Disordered" evidence="1">
    <location>
        <begin position="371"/>
        <end position="418"/>
    </location>
</feature>
<proteinExistence type="predicted"/>
<feature type="compositionally biased region" description="Polar residues" evidence="1">
    <location>
        <begin position="397"/>
        <end position="410"/>
    </location>
</feature>
<protein>
    <recommendedName>
        <fullName evidence="2">Rotatin N-terminal domain-containing protein</fullName>
    </recommendedName>
</protein>
<dbReference type="PANTHER" id="PTHR31691:SF1">
    <property type="entry name" value="ROTATIN"/>
    <property type="match status" value="1"/>
</dbReference>
<feature type="region of interest" description="Disordered" evidence="1">
    <location>
        <begin position="1648"/>
        <end position="1703"/>
    </location>
</feature>
<feature type="region of interest" description="Disordered" evidence="1">
    <location>
        <begin position="1585"/>
        <end position="1634"/>
    </location>
</feature>
<feature type="region of interest" description="Disordered" evidence="1">
    <location>
        <begin position="214"/>
        <end position="238"/>
    </location>
</feature>
<evidence type="ECO:0000259" key="2">
    <source>
        <dbReference type="Pfam" id="PF14726"/>
    </source>
</evidence>
<gene>
    <name evidence="3" type="ORF">PLOB_00040311</name>
</gene>
<dbReference type="Pfam" id="PF14726">
    <property type="entry name" value="RTTN_N"/>
    <property type="match status" value="1"/>
</dbReference>
<dbReference type="InterPro" id="IPR016024">
    <property type="entry name" value="ARM-type_fold"/>
</dbReference>
<sequence length="2330" mass="256484">MDNGIEKKQAILPPNCVALQPFIAKLGHNVQEIRVRALKNILFKLDHKLVCAADLVHERQLLINLLQWFNFPSPPLKKEVLSILETLSKPVSGAEGLLSIGAIEFLSHLRQDIDPELYQNVDNVIHQLLSLPQKDATDHDQLCLYKDHENPVKNDHQQSSGTGSTVLSFSNTGQREKILQTKSASSSAQLASFGDGFHPARGTSPVRGFFEEREGHDTTQSTLVSSGKMSHSTETSSRMSFSDSKSSLTFAPWLSLSASDRHILSVTASRLQSRSFSLVSKSCEFLRNVLFKDFPAEIFLHRPNVLQSLLELLESKIPIDDDTSIVHSTLQCLCDLTHHLHVRLTAVSDPVLFCPDQDCWKYRHISVSVETNSQGTDQEMAEHVRETGDGGVDSEDQSSSNLSDNKASQASDDDDDEDDMVTEALQFNQLSLEEYCVILLARVVPMFRGPLCGETGIIESAVNLLHGVLSLSKRVFPPDLWRSGTQLNSLMATSLINIMKGLSEGIMHHIKFYIQLFQDDRRETDTTPSKQSLPMHRLTVVNLATFFMQFLESLVPLEMSSKVIPSEVTTVMWFLSMDELLAITHCHLQPVAMKFLATLDPYSHKLCLFTQDICKSMASTCKFLKACRVKELRSSLKELCDLVEMSVPSVTYHKHSGFICEAVKICRDVCNPVTGADERAIPVCHRIVLQLLAHPDPDVRLQAYKESLNLVKEACSVSHVTEPLSIICQKALFLLDRAVLHQICCFGVYDDEGKISDLALELITTLLLGRLSMSGELWKKLLDGLVASLPQLQGCVLIDPGLDQCILELVATHGVTGGHVSAEGDIITLPALDRLRGALRLMFVTDSKLRTKGFESVVWSLTNEASREKRKSLVHGIHAEKAADLFIVDQITSAVNAHVPVSHTSVDTSEVLNLQSILASSPLDVALRKSSAQQLAIILQDPQWHEPLLKEHTDEVCIAILLEIMEQHGPLHSSTTPYPRVELVPPCLTILRLLAEYNASCRHRLATKYSTYTLVTRCALLCQSNGQVKYEAACLMFLLLFDEVAMALPDKVNSIPFSLPKSLVRRYQFPFAPPVHTPVSVHQVPDFQLKDSLTSEPAVSRLRLAWNLGWHENIENLSRVKGVEDTRRSDRDVGYWPVLQWRNLDADLLNCSHVAIALSNQLQCMENASSHYDAKVALSKIMAHLLADKGAKPGVSQRLSVEVLYTLKWEAAFERYLQVVPNSGDDDSLLIELLHVLGIILSSPHQPPEPVVAWVARTVLHRDGPQMTLLRNVQASGANSHTLSESKKALRKHLLSFLVTLVKCLSQYTKGWRLDKERIFIGDLAYALALNLDLADNPQFYDLPVLETSLVCLVHVTAQPHWSSFSKYSQGMSLCLQLMSSLIQASVVLAFHAGRLGASSSFMGKGVTYYSSLCLAHLTHEMAVIDPTQRWVSHWLRTQDPQEHPLSWLVPLLTDRWPDIRWTGLSICTSLAVSEQGREVLKVAGQKFVGGLWNFVLSILLDEMECGLVRQQAGLLFCSLVSGLSPANVVTESKQPDQSKNGSKGTQVVLSLLDQFKFFQKLSNMLSIGAFPLADSHGTNRACQSSATASVSSGTDTDIPYKPLSSTSRSQSQPGSVSSEAQTTTTESANGIVSPGVVSVASHTSSTMLSGVSSSAPETQLSRTPTSLVPLINERGLPSGMSSASSSNVSSSAGSTASSGTTSVYTGSSVTPGLIGAMARLLHNVVFLSPGHIITALNKAEILNSLIDHIESSRVQSFLSDKDSLPLSTAARVVIKEILSMYSDILAFLHSVVQLNTIFCFNLLQDQEALDRIVRLFSICCPCADDTLQNLVYAAWESVCRLLVTLLQKQGQLSVPSVVEETVFSNWSLFTGVFKSSLKESKSPSPSCLRNLLLKLLGLLLTVEGKRCTNGRGLSEERGDKPTKMNRLTLLLDNKIESARVHQLDSVKDSEKQNVLNGESNACAESTGSEMCGVLLDIYEHAQSRSVDVPDEERGLVPAVLSSLLALSNSAKDTALQAGFVETSLEHIKHVHVQLNMNSLKLEKGPSWKRKEDPLVTELMDAIQLLRNFIHCSPAVKTACLESGIIDVLHKLWSWCTVEPRLLIEVLRVLSTLTAQFPKASAYIAGSSGVPGSVSRTVQSGSTFLHSLIKLTNKTNSKLQNFSSPELETNLAVLRAIFNLLSNLALSAECRGVMWKTNFLQPFSSLKPLTSGTHPKQRSVTRSVTLCWLSLLVNVTFFTDGQQGVVKTPGVVEVLLELSGAQNKQLQEKAILVLRNLCFHGASKPVLLVNEKLLSLLVDFTTDSSIYLRALCLSALCSLVHNCQKHLTSF</sequence>
<feature type="compositionally biased region" description="Low complexity" evidence="1">
    <location>
        <begin position="1605"/>
        <end position="1629"/>
    </location>
</feature>
<evidence type="ECO:0000313" key="4">
    <source>
        <dbReference type="Proteomes" id="UP001159405"/>
    </source>
</evidence>
<evidence type="ECO:0000313" key="3">
    <source>
        <dbReference type="EMBL" id="CAH3138789.1"/>
    </source>
</evidence>
<name>A0ABN8PAP2_9CNID</name>
<dbReference type="InterPro" id="IPR029249">
    <property type="entry name" value="Rotatin_N"/>
</dbReference>
<dbReference type="InterPro" id="IPR000225">
    <property type="entry name" value="Armadillo"/>
</dbReference>
<dbReference type="Proteomes" id="UP001159405">
    <property type="component" value="Unassembled WGS sequence"/>
</dbReference>
<feature type="compositionally biased region" description="Polar residues" evidence="1">
    <location>
        <begin position="218"/>
        <end position="235"/>
    </location>
</feature>
<organism evidence="3 4">
    <name type="scientific">Porites lobata</name>
    <dbReference type="NCBI Taxonomy" id="104759"/>
    <lineage>
        <taxon>Eukaryota</taxon>
        <taxon>Metazoa</taxon>
        <taxon>Cnidaria</taxon>
        <taxon>Anthozoa</taxon>
        <taxon>Hexacorallia</taxon>
        <taxon>Scleractinia</taxon>
        <taxon>Fungiina</taxon>
        <taxon>Poritidae</taxon>
        <taxon>Porites</taxon>
    </lineage>
</organism>
<dbReference type="InterPro" id="IPR011989">
    <property type="entry name" value="ARM-like"/>
</dbReference>
<feature type="compositionally biased region" description="Low complexity" evidence="1">
    <location>
        <begin position="1679"/>
        <end position="1703"/>
    </location>
</feature>
<feature type="compositionally biased region" description="Polar residues" evidence="1">
    <location>
        <begin position="1656"/>
        <end position="1667"/>
    </location>
</feature>
<dbReference type="InterPro" id="IPR030791">
    <property type="entry name" value="Rotatin"/>
</dbReference>
<accession>A0ABN8PAP2</accession>